<keyword evidence="14" id="KW-1185">Reference proteome</keyword>
<proteinExistence type="inferred from homology"/>
<sequence>MSALTTILFIVLASASFFGAVSAHPSSVEKRGISRTSPPSGCLVVRGSGTKAGEYGTISSAVAVLSATATSCIFIYPGIYAESIYIKNRGPLTIYGSTTNSGNWKSNTVTITHGIGSYDAGSLDASSAMNVVSNDVNIYNVNFVNTYGTAGQAVALTANGERQGYYGCSFKSYQDTLYAKAGYQYYSNCYIEGAVDYIFGDASAWFGECTMASSGGGSITASSRTYDTDTAWYVIDHSTVTAASGASVTGIVFLGRPWRVFSRVIYQFSTLTNVVNAKGWAPMTDGATPIFEEWSNTGAGASTSSRVYYTAATAPVTKGQLWPLGYSWIDTSF</sequence>
<feature type="active site" evidence="10">
    <location>
        <position position="196"/>
    </location>
</feature>
<feature type="domain" description="Pectinesterase catalytic" evidence="12">
    <location>
        <begin position="52"/>
        <end position="312"/>
    </location>
</feature>
<evidence type="ECO:0000313" key="14">
    <source>
        <dbReference type="Proteomes" id="UP000091956"/>
    </source>
</evidence>
<dbReference type="PANTHER" id="PTHR31321">
    <property type="entry name" value="ACYL-COA THIOESTER HYDROLASE YBHC-RELATED"/>
    <property type="match status" value="1"/>
</dbReference>
<comment type="function">
    <text evidence="11">Involved in maceration and soft-rotting of plant tissue.</text>
</comment>
<dbReference type="InterPro" id="IPR000070">
    <property type="entry name" value="Pectinesterase_cat"/>
</dbReference>
<dbReference type="Proteomes" id="UP000091956">
    <property type="component" value="Unassembled WGS sequence"/>
</dbReference>
<keyword evidence="8 11" id="KW-0063">Aspartyl esterase</keyword>
<organism evidence="13 14">
    <name type="scientific">Pseudogymnoascus verrucosus</name>
    <dbReference type="NCBI Taxonomy" id="342668"/>
    <lineage>
        <taxon>Eukaryota</taxon>
        <taxon>Fungi</taxon>
        <taxon>Dikarya</taxon>
        <taxon>Ascomycota</taxon>
        <taxon>Pezizomycotina</taxon>
        <taxon>Leotiomycetes</taxon>
        <taxon>Thelebolales</taxon>
        <taxon>Thelebolaceae</taxon>
        <taxon>Pseudogymnoascus</taxon>
    </lineage>
</organism>
<dbReference type="OrthoDB" id="2019149at2759"/>
<dbReference type="PANTHER" id="PTHR31321:SF57">
    <property type="entry name" value="PECTINESTERASE 53-RELATED"/>
    <property type="match status" value="1"/>
</dbReference>
<evidence type="ECO:0000256" key="5">
    <source>
        <dbReference type="ARBA" id="ARBA00022525"/>
    </source>
</evidence>
<name>A0A1B8GBJ3_9PEZI</name>
<protein>
    <recommendedName>
        <fullName evidence="4 11">Pectinesterase</fullName>
        <ecNumber evidence="4 11">3.1.1.11</ecNumber>
    </recommendedName>
</protein>
<dbReference type="GeneID" id="28842218"/>
<dbReference type="AlphaFoldDB" id="A0A1B8GBJ3"/>
<reference evidence="14" key="2">
    <citation type="journal article" date="2018" name="Nat. Commun.">
        <title>Extreme sensitivity to ultraviolet light in the fungal pathogen causing white-nose syndrome of bats.</title>
        <authorList>
            <person name="Palmer J.M."/>
            <person name="Drees K.P."/>
            <person name="Foster J.T."/>
            <person name="Lindner D.L."/>
        </authorList>
    </citation>
    <scope>NUCLEOTIDE SEQUENCE [LARGE SCALE GENOMIC DNA]</scope>
    <source>
        <strain evidence="14">UAMH 10579</strain>
    </source>
</reference>
<dbReference type="GO" id="GO:0030599">
    <property type="term" value="F:pectinesterase activity"/>
    <property type="evidence" value="ECO:0007669"/>
    <property type="project" value="UniProtKB-UniRule"/>
</dbReference>
<dbReference type="InterPro" id="IPR012334">
    <property type="entry name" value="Pectin_lyas_fold"/>
</dbReference>
<evidence type="ECO:0000256" key="10">
    <source>
        <dbReference type="PROSITE-ProRule" id="PRU10040"/>
    </source>
</evidence>
<dbReference type="FunFam" id="2.160.20.10:FF:000014">
    <property type="entry name" value="Pectinesterase"/>
    <property type="match status" value="1"/>
</dbReference>
<evidence type="ECO:0000256" key="3">
    <source>
        <dbReference type="ARBA" id="ARBA00008891"/>
    </source>
</evidence>
<keyword evidence="7 11" id="KW-0378">Hydrolase</keyword>
<comment type="pathway">
    <text evidence="2 11">Glycan metabolism; pectin degradation; 2-dehydro-3-deoxy-D-gluconate from pectin: step 1/5.</text>
</comment>
<evidence type="ECO:0000259" key="12">
    <source>
        <dbReference type="Pfam" id="PF01095"/>
    </source>
</evidence>
<dbReference type="InterPro" id="IPR011050">
    <property type="entry name" value="Pectin_lyase_fold/virulence"/>
</dbReference>
<dbReference type="Pfam" id="PF01095">
    <property type="entry name" value="Pectinesterase"/>
    <property type="match status" value="1"/>
</dbReference>
<dbReference type="EMBL" id="KV460256">
    <property type="protein sequence ID" value="OBT93219.1"/>
    <property type="molecule type" value="Genomic_DNA"/>
</dbReference>
<comment type="subcellular location">
    <subcellularLocation>
        <location evidence="1 11">Secreted</location>
    </subcellularLocation>
</comment>
<evidence type="ECO:0000256" key="9">
    <source>
        <dbReference type="ARBA" id="ARBA00047928"/>
    </source>
</evidence>
<dbReference type="STRING" id="342668.A0A1B8GBJ3"/>
<keyword evidence="6 11" id="KW-0732">Signal</keyword>
<feature type="signal peptide" evidence="11">
    <location>
        <begin position="1"/>
        <end position="23"/>
    </location>
</feature>
<accession>A0A1B8GBJ3</accession>
<evidence type="ECO:0000256" key="2">
    <source>
        <dbReference type="ARBA" id="ARBA00005184"/>
    </source>
</evidence>
<keyword evidence="11" id="KW-0961">Cell wall biogenesis/degradation</keyword>
<gene>
    <name evidence="13" type="ORF">VE01_08832</name>
</gene>
<evidence type="ECO:0000256" key="7">
    <source>
        <dbReference type="ARBA" id="ARBA00022801"/>
    </source>
</evidence>
<evidence type="ECO:0000256" key="11">
    <source>
        <dbReference type="RuleBase" id="RU000589"/>
    </source>
</evidence>
<comment type="similarity">
    <text evidence="3">Belongs to the pectinesterase family.</text>
</comment>
<dbReference type="RefSeq" id="XP_018126952.1">
    <property type="nucleotide sequence ID" value="XM_018278251.1"/>
</dbReference>
<dbReference type="UniPathway" id="UPA00545">
    <property type="reaction ID" value="UER00823"/>
</dbReference>
<dbReference type="EC" id="3.1.1.11" evidence="4 11"/>
<feature type="chain" id="PRO_5008448107" description="Pectinesterase" evidence="11">
    <location>
        <begin position="24"/>
        <end position="333"/>
    </location>
</feature>
<comment type="catalytic activity">
    <reaction evidence="9 11">
        <text>[(1-&gt;4)-alpha-D-galacturonosyl methyl ester](n) + n H2O = [(1-&gt;4)-alpha-D-galacturonosyl](n) + n methanol + n H(+)</text>
        <dbReference type="Rhea" id="RHEA:22380"/>
        <dbReference type="Rhea" id="RHEA-COMP:14570"/>
        <dbReference type="Rhea" id="RHEA-COMP:14573"/>
        <dbReference type="ChEBI" id="CHEBI:15377"/>
        <dbReference type="ChEBI" id="CHEBI:15378"/>
        <dbReference type="ChEBI" id="CHEBI:17790"/>
        <dbReference type="ChEBI" id="CHEBI:140522"/>
        <dbReference type="ChEBI" id="CHEBI:140523"/>
        <dbReference type="EC" id="3.1.1.11"/>
    </reaction>
</comment>
<dbReference type="InterPro" id="IPR033131">
    <property type="entry name" value="Pectinesterase_Asp_AS"/>
</dbReference>
<dbReference type="SUPFAM" id="SSF51126">
    <property type="entry name" value="Pectin lyase-like"/>
    <property type="match status" value="1"/>
</dbReference>
<evidence type="ECO:0000256" key="8">
    <source>
        <dbReference type="ARBA" id="ARBA00023085"/>
    </source>
</evidence>
<dbReference type="GO" id="GO:0045490">
    <property type="term" value="P:pectin catabolic process"/>
    <property type="evidence" value="ECO:0007669"/>
    <property type="project" value="UniProtKB-UniRule"/>
</dbReference>
<dbReference type="GO" id="GO:0042545">
    <property type="term" value="P:cell wall modification"/>
    <property type="evidence" value="ECO:0007669"/>
    <property type="project" value="UniProtKB-UniRule"/>
</dbReference>
<evidence type="ECO:0000313" key="13">
    <source>
        <dbReference type="EMBL" id="OBT93219.1"/>
    </source>
</evidence>
<dbReference type="PROSITE" id="PS00503">
    <property type="entry name" value="PECTINESTERASE_2"/>
    <property type="match status" value="1"/>
</dbReference>
<reference evidence="13 14" key="1">
    <citation type="submission" date="2016-03" db="EMBL/GenBank/DDBJ databases">
        <title>Comparative genomics of Pseudogymnoascus destructans, the fungus causing white-nose syndrome of bats.</title>
        <authorList>
            <person name="Palmer J.M."/>
            <person name="Drees K.P."/>
            <person name="Foster J.T."/>
            <person name="Lindner D.L."/>
        </authorList>
    </citation>
    <scope>NUCLEOTIDE SEQUENCE [LARGE SCALE GENOMIC DNA]</scope>
    <source>
        <strain evidence="13 14">UAMH 10579</strain>
    </source>
</reference>
<dbReference type="Gene3D" id="2.160.20.10">
    <property type="entry name" value="Single-stranded right-handed beta-helix, Pectin lyase-like"/>
    <property type="match status" value="1"/>
</dbReference>
<keyword evidence="5 11" id="KW-0964">Secreted</keyword>
<evidence type="ECO:0000256" key="4">
    <source>
        <dbReference type="ARBA" id="ARBA00013229"/>
    </source>
</evidence>
<evidence type="ECO:0000256" key="1">
    <source>
        <dbReference type="ARBA" id="ARBA00004613"/>
    </source>
</evidence>
<dbReference type="GO" id="GO:0005576">
    <property type="term" value="C:extracellular region"/>
    <property type="evidence" value="ECO:0007669"/>
    <property type="project" value="UniProtKB-SubCell"/>
</dbReference>
<evidence type="ECO:0000256" key="6">
    <source>
        <dbReference type="ARBA" id="ARBA00022729"/>
    </source>
</evidence>